<evidence type="ECO:0000256" key="6">
    <source>
        <dbReference type="RuleBase" id="RU361277"/>
    </source>
</evidence>
<sequence>MKTTVALSPAPGSDFALTEVELTEPRADEILVKIAATGLCHTDLSVRDTLPAEMFPRVFGHEGAGVVEQVGAEVEGISVGDHVVLSFRACRVCGQCHRQGVGYCESTVLLNYLGTRMDGSTTYQHDGAPLFGSFFGQSSFAQHAIAYADNAVVVDKAHDLRRIGPFGCGFQTGAGTVLNVLQPGSDDALVVYGAGAVGLAALAAAHGAGVGTLVAVDMMDSRLEAAAGYGAAVVNPAELDGASVVEKVKELTGGGASHALDTTGVAAVIRDGVSALRPRGELAVLGLGAPELTLDAVDVMMNGKVLRGSVEGDSDPQEMVPRLLALAAAGRFDVDRLISTYPFAEIGAAIADSASGAAVKPVLTW</sequence>
<dbReference type="SUPFAM" id="SSF50129">
    <property type="entry name" value="GroES-like"/>
    <property type="match status" value="1"/>
</dbReference>
<dbReference type="InterPro" id="IPR020843">
    <property type="entry name" value="ER"/>
</dbReference>
<organism evidence="8 9">
    <name type="scientific">Nocardioides dubius</name>
    <dbReference type="NCBI Taxonomy" id="317019"/>
    <lineage>
        <taxon>Bacteria</taxon>
        <taxon>Bacillati</taxon>
        <taxon>Actinomycetota</taxon>
        <taxon>Actinomycetes</taxon>
        <taxon>Propionibacteriales</taxon>
        <taxon>Nocardioidaceae</taxon>
        <taxon>Nocardioides</taxon>
    </lineage>
</organism>
<dbReference type="PANTHER" id="PTHR43350:SF21">
    <property type="entry name" value="S-NITROSOMYCOTHIOL REDUCTASE MSCR"/>
    <property type="match status" value="1"/>
</dbReference>
<feature type="domain" description="Enoyl reductase (ER)" evidence="7">
    <location>
        <begin position="12"/>
        <end position="363"/>
    </location>
</feature>
<reference evidence="9" key="1">
    <citation type="journal article" date="2019" name="Int. J. Syst. Evol. Microbiol.">
        <title>The Global Catalogue of Microorganisms (GCM) 10K type strain sequencing project: providing services to taxonomists for standard genome sequencing and annotation.</title>
        <authorList>
            <consortium name="The Broad Institute Genomics Platform"/>
            <consortium name="The Broad Institute Genome Sequencing Center for Infectious Disease"/>
            <person name="Wu L."/>
            <person name="Ma J."/>
        </authorList>
    </citation>
    <scope>NUCLEOTIDE SEQUENCE [LARGE SCALE GENOMIC DNA]</scope>
    <source>
        <strain evidence="9">JCM 13008</strain>
    </source>
</reference>
<evidence type="ECO:0000256" key="2">
    <source>
        <dbReference type="ARBA" id="ARBA00008072"/>
    </source>
</evidence>
<evidence type="ECO:0000256" key="1">
    <source>
        <dbReference type="ARBA" id="ARBA00001947"/>
    </source>
</evidence>
<dbReference type="PANTHER" id="PTHR43350">
    <property type="entry name" value="NAD-DEPENDENT ALCOHOL DEHYDROGENASE"/>
    <property type="match status" value="1"/>
</dbReference>
<dbReference type="InterPro" id="IPR036291">
    <property type="entry name" value="NAD(P)-bd_dom_sf"/>
</dbReference>
<keyword evidence="5" id="KW-0560">Oxidoreductase</keyword>
<comment type="similarity">
    <text evidence="2 6">Belongs to the zinc-containing alcohol dehydrogenase family.</text>
</comment>
<dbReference type="EMBL" id="BAAALG010000012">
    <property type="protein sequence ID" value="GAA1109649.1"/>
    <property type="molecule type" value="Genomic_DNA"/>
</dbReference>
<dbReference type="Gene3D" id="3.40.50.720">
    <property type="entry name" value="NAD(P)-binding Rossmann-like Domain"/>
    <property type="match status" value="1"/>
</dbReference>
<evidence type="ECO:0000313" key="9">
    <source>
        <dbReference type="Proteomes" id="UP001501581"/>
    </source>
</evidence>
<name>A0ABP4EKK0_9ACTN</name>
<evidence type="ECO:0000256" key="5">
    <source>
        <dbReference type="ARBA" id="ARBA00023002"/>
    </source>
</evidence>
<evidence type="ECO:0000259" key="7">
    <source>
        <dbReference type="SMART" id="SM00829"/>
    </source>
</evidence>
<dbReference type="SMART" id="SM00829">
    <property type="entry name" value="PKS_ER"/>
    <property type="match status" value="1"/>
</dbReference>
<comment type="caution">
    <text evidence="8">The sequence shown here is derived from an EMBL/GenBank/DDBJ whole genome shotgun (WGS) entry which is preliminary data.</text>
</comment>
<keyword evidence="4 6" id="KW-0862">Zinc</keyword>
<dbReference type="Proteomes" id="UP001501581">
    <property type="component" value="Unassembled WGS sequence"/>
</dbReference>
<dbReference type="Pfam" id="PF00107">
    <property type="entry name" value="ADH_zinc_N"/>
    <property type="match status" value="1"/>
</dbReference>
<dbReference type="Pfam" id="PF08240">
    <property type="entry name" value="ADH_N"/>
    <property type="match status" value="1"/>
</dbReference>
<dbReference type="PROSITE" id="PS00059">
    <property type="entry name" value="ADH_ZINC"/>
    <property type="match status" value="1"/>
</dbReference>
<evidence type="ECO:0000256" key="3">
    <source>
        <dbReference type="ARBA" id="ARBA00022723"/>
    </source>
</evidence>
<keyword evidence="9" id="KW-1185">Reference proteome</keyword>
<evidence type="ECO:0000256" key="4">
    <source>
        <dbReference type="ARBA" id="ARBA00022833"/>
    </source>
</evidence>
<accession>A0ABP4EKK0</accession>
<comment type="cofactor">
    <cofactor evidence="1 6">
        <name>Zn(2+)</name>
        <dbReference type="ChEBI" id="CHEBI:29105"/>
    </cofactor>
</comment>
<evidence type="ECO:0000313" key="8">
    <source>
        <dbReference type="EMBL" id="GAA1109649.1"/>
    </source>
</evidence>
<dbReference type="InterPro" id="IPR002328">
    <property type="entry name" value="ADH_Zn_CS"/>
</dbReference>
<dbReference type="RefSeq" id="WP_343995903.1">
    <property type="nucleotide sequence ID" value="NZ_BAAALG010000012.1"/>
</dbReference>
<protein>
    <submittedName>
        <fullName evidence="8">NAD(P)-dependent alcohol dehydrogenase</fullName>
    </submittedName>
</protein>
<dbReference type="CDD" id="cd08278">
    <property type="entry name" value="benzyl_alcohol_DH"/>
    <property type="match status" value="1"/>
</dbReference>
<dbReference type="Gene3D" id="3.90.180.10">
    <property type="entry name" value="Medium-chain alcohol dehydrogenases, catalytic domain"/>
    <property type="match status" value="1"/>
</dbReference>
<dbReference type="InterPro" id="IPR013154">
    <property type="entry name" value="ADH-like_N"/>
</dbReference>
<dbReference type="SUPFAM" id="SSF51735">
    <property type="entry name" value="NAD(P)-binding Rossmann-fold domains"/>
    <property type="match status" value="1"/>
</dbReference>
<dbReference type="InterPro" id="IPR011032">
    <property type="entry name" value="GroES-like_sf"/>
</dbReference>
<keyword evidence="3 6" id="KW-0479">Metal-binding</keyword>
<gene>
    <name evidence="8" type="ORF">GCM10009668_32610</name>
</gene>
<dbReference type="InterPro" id="IPR013149">
    <property type="entry name" value="ADH-like_C"/>
</dbReference>
<proteinExistence type="inferred from homology"/>